<keyword evidence="2" id="KW-0732">Signal</keyword>
<reference evidence="3" key="1">
    <citation type="submission" date="2019-01" db="EMBL/GenBank/DDBJ databases">
        <title>Draft genome sequences of three monokaryotic isolates of the white-rot basidiomycete fungus Dichomitus squalens.</title>
        <authorList>
            <consortium name="DOE Joint Genome Institute"/>
            <person name="Lopez S.C."/>
            <person name="Andreopoulos B."/>
            <person name="Pangilinan J."/>
            <person name="Lipzen A."/>
            <person name="Riley R."/>
            <person name="Ahrendt S."/>
            <person name="Ng V."/>
            <person name="Barry K."/>
            <person name="Daum C."/>
            <person name="Grigoriev I.V."/>
            <person name="Hilden K.S."/>
            <person name="Makela M.R."/>
            <person name="de Vries R.P."/>
        </authorList>
    </citation>
    <scope>NUCLEOTIDE SEQUENCE [LARGE SCALE GENOMIC DNA]</scope>
    <source>
        <strain evidence="3">OM18370.1</strain>
    </source>
</reference>
<evidence type="ECO:0000313" key="3">
    <source>
        <dbReference type="EMBL" id="TBU24425.1"/>
    </source>
</evidence>
<dbReference type="Proteomes" id="UP000292957">
    <property type="component" value="Unassembled WGS sequence"/>
</dbReference>
<feature type="region of interest" description="Disordered" evidence="1">
    <location>
        <begin position="76"/>
        <end position="105"/>
    </location>
</feature>
<gene>
    <name evidence="3" type="ORF">BD311DRAFT_702184</name>
</gene>
<evidence type="ECO:0000256" key="1">
    <source>
        <dbReference type="SAM" id="MobiDB-lite"/>
    </source>
</evidence>
<organism evidence="3">
    <name type="scientific">Dichomitus squalens</name>
    <dbReference type="NCBI Taxonomy" id="114155"/>
    <lineage>
        <taxon>Eukaryota</taxon>
        <taxon>Fungi</taxon>
        <taxon>Dikarya</taxon>
        <taxon>Basidiomycota</taxon>
        <taxon>Agaricomycotina</taxon>
        <taxon>Agaricomycetes</taxon>
        <taxon>Polyporales</taxon>
        <taxon>Polyporaceae</taxon>
        <taxon>Dichomitus</taxon>
    </lineage>
</organism>
<feature type="signal peptide" evidence="2">
    <location>
        <begin position="1"/>
        <end position="20"/>
    </location>
</feature>
<protein>
    <submittedName>
        <fullName evidence="3">Uncharacterized protein</fullName>
    </submittedName>
</protein>
<dbReference type="AlphaFoldDB" id="A0A4Q9MB35"/>
<feature type="chain" id="PRO_5020795374" evidence="2">
    <location>
        <begin position="21"/>
        <end position="184"/>
    </location>
</feature>
<proteinExistence type="predicted"/>
<feature type="compositionally biased region" description="Basic and acidic residues" evidence="1">
    <location>
        <begin position="77"/>
        <end position="94"/>
    </location>
</feature>
<accession>A0A4Q9MB35</accession>
<evidence type="ECO:0000256" key="2">
    <source>
        <dbReference type="SAM" id="SignalP"/>
    </source>
</evidence>
<dbReference type="EMBL" id="ML143480">
    <property type="protein sequence ID" value="TBU24425.1"/>
    <property type="molecule type" value="Genomic_DNA"/>
</dbReference>
<sequence>MFYIRALTLTASLAIGSASATSPATQTIISTIAGHWMTIIEDDAQDTEPYTGTVDQSQIFPSQRRGTLGGRQLLYPEARRETSDREQEAGKENRTTLPPIPVQDRGPSVLTEVIEESPVAEVEESAAFSGPLPPSHMEFRFVTESGSTMDDTQRTMSHSAFVLAPALTAALLLEADGTPDASRP</sequence>
<feature type="non-terminal residue" evidence="3">
    <location>
        <position position="184"/>
    </location>
</feature>
<name>A0A4Q9MB35_9APHY</name>